<feature type="compositionally biased region" description="Polar residues" evidence="1">
    <location>
        <begin position="132"/>
        <end position="142"/>
    </location>
</feature>
<gene>
    <name evidence="3" type="ORF">DIC66_00295</name>
</gene>
<accession>A0A3E1RH83</accession>
<feature type="chain" id="PRO_5017728443" description="DUF4148 domain-containing protein" evidence="2">
    <location>
        <begin position="22"/>
        <end position="197"/>
    </location>
</feature>
<dbReference type="OrthoDB" id="5950533at2"/>
<dbReference type="Proteomes" id="UP000260665">
    <property type="component" value="Unassembled WGS sequence"/>
</dbReference>
<proteinExistence type="predicted"/>
<organism evidence="3 4">
    <name type="scientific">Rhodoferax lacus</name>
    <dbReference type="NCBI Taxonomy" id="2184758"/>
    <lineage>
        <taxon>Bacteria</taxon>
        <taxon>Pseudomonadati</taxon>
        <taxon>Pseudomonadota</taxon>
        <taxon>Betaproteobacteria</taxon>
        <taxon>Burkholderiales</taxon>
        <taxon>Comamonadaceae</taxon>
        <taxon>Rhodoferax</taxon>
    </lineage>
</organism>
<protein>
    <recommendedName>
        <fullName evidence="5">DUF4148 domain-containing protein</fullName>
    </recommendedName>
</protein>
<feature type="signal peptide" evidence="2">
    <location>
        <begin position="1"/>
        <end position="21"/>
    </location>
</feature>
<reference evidence="3 4" key="1">
    <citation type="submission" date="2018-05" db="EMBL/GenBank/DDBJ databases">
        <title>Rhodoferax soyangensis sp.nov., isolated from an oligotrophic freshwater lake.</title>
        <authorList>
            <person name="Park M."/>
        </authorList>
    </citation>
    <scope>NUCLEOTIDE SEQUENCE [LARGE SCALE GENOMIC DNA]</scope>
    <source>
        <strain evidence="3 4">IMCC26218</strain>
    </source>
</reference>
<evidence type="ECO:0000256" key="2">
    <source>
        <dbReference type="SAM" id="SignalP"/>
    </source>
</evidence>
<sequence length="197" mass="21907">MKYSIVVASLLLAFGAASAFAQTTTANTVQRDVNQQTRIETGLKDGSLNTREAGRLEKEQSQIERLQAKDLKDGRLTPRERARLQRAQNRASTDIQQAETNKAKGNPESASSQRLQADVQRNVNQEKRVEQGVQTGTLTNREVGTLERGQAHVDRKESRAARDGHVGKLEQAGIQHKEGQQSDVIFDRKHNAKNRKG</sequence>
<feature type="compositionally biased region" description="Polar residues" evidence="1">
    <location>
        <begin position="86"/>
        <end position="100"/>
    </location>
</feature>
<comment type="caution">
    <text evidence="3">The sequence shown here is derived from an EMBL/GenBank/DDBJ whole genome shotgun (WGS) entry which is preliminary data.</text>
</comment>
<keyword evidence="2" id="KW-0732">Signal</keyword>
<feature type="compositionally biased region" description="Basic and acidic residues" evidence="1">
    <location>
        <begin position="149"/>
        <end position="168"/>
    </location>
</feature>
<evidence type="ECO:0000313" key="4">
    <source>
        <dbReference type="Proteomes" id="UP000260665"/>
    </source>
</evidence>
<feature type="compositionally biased region" description="Polar residues" evidence="1">
    <location>
        <begin position="108"/>
        <end position="123"/>
    </location>
</feature>
<evidence type="ECO:0000256" key="1">
    <source>
        <dbReference type="SAM" id="MobiDB-lite"/>
    </source>
</evidence>
<keyword evidence="4" id="KW-1185">Reference proteome</keyword>
<feature type="region of interest" description="Disordered" evidence="1">
    <location>
        <begin position="85"/>
        <end position="197"/>
    </location>
</feature>
<dbReference type="RefSeq" id="WP_117172931.1">
    <property type="nucleotide sequence ID" value="NZ_QFZK01000001.1"/>
</dbReference>
<dbReference type="AlphaFoldDB" id="A0A3E1RH83"/>
<name>A0A3E1RH83_9BURK</name>
<feature type="compositionally biased region" description="Basic and acidic residues" evidence="1">
    <location>
        <begin position="175"/>
        <end position="189"/>
    </location>
</feature>
<evidence type="ECO:0008006" key="5">
    <source>
        <dbReference type="Google" id="ProtNLM"/>
    </source>
</evidence>
<dbReference type="EMBL" id="QFZK01000001">
    <property type="protein sequence ID" value="RFO98382.1"/>
    <property type="molecule type" value="Genomic_DNA"/>
</dbReference>
<evidence type="ECO:0000313" key="3">
    <source>
        <dbReference type="EMBL" id="RFO98382.1"/>
    </source>
</evidence>